<keyword evidence="7 11" id="KW-0238">DNA-binding</keyword>
<comment type="caution">
    <text evidence="14">The sequence shown here is derived from an EMBL/GenBank/DDBJ whole genome shotgun (WGS) entry which is preliminary data.</text>
</comment>
<dbReference type="GO" id="GO:0043590">
    <property type="term" value="C:bacterial nucleoid"/>
    <property type="evidence" value="ECO:0007669"/>
    <property type="project" value="UniProtKB-UniRule"/>
</dbReference>
<evidence type="ECO:0000256" key="11">
    <source>
        <dbReference type="HAMAP-Rule" id="MF_00274"/>
    </source>
</evidence>
<dbReference type="Pfam" id="PF13662">
    <property type="entry name" value="Toprim_4"/>
    <property type="match status" value="1"/>
</dbReference>
<dbReference type="SMART" id="SM00493">
    <property type="entry name" value="TOPRIM"/>
    <property type="match status" value="1"/>
</dbReference>
<sequence>MFGKGGLGNLMKQAQQMQEKMQKAQEEIASLEVTGESGAGLVKVTINGAHNCRRVEIDPSLMEDDKEMLEDLIAAAFNDAARRIAEVQQEKNGVGFQRYSAAARLQDAVLMQTSPLLESLMEALRCLPGVGPKSAQRMAFHLLQRDRSGGMRLAQALTRAMSEIGHCADCRTFTEQDICTICANPRRQQNGQICVVESPADIHAIEQTGQFAGRYFVLMGHLSPLDGIGPGDIGLDRLEERLATETISEVILATNPTVEGDATANYIAELCAEHGIMASRIAHGVPVGGELEMVDGTTLSHSLAGRHPIRF</sequence>
<dbReference type="FunFam" id="3.40.1360.10:FF:000001">
    <property type="entry name" value="Recombination protein RecR"/>
    <property type="match status" value="1"/>
</dbReference>
<dbReference type="Gene3D" id="3.40.1360.10">
    <property type="match status" value="1"/>
</dbReference>
<keyword evidence="4 10" id="KW-0227">DNA damage</keyword>
<keyword evidence="3 10" id="KW-0479">Metal-binding</keyword>
<evidence type="ECO:0000313" key="15">
    <source>
        <dbReference type="Proteomes" id="UP000017142"/>
    </source>
</evidence>
<dbReference type="HAMAP" id="MF_00274">
    <property type="entry name" value="DNA_YbaB_EbfC"/>
    <property type="match status" value="1"/>
</dbReference>
<evidence type="ECO:0000256" key="12">
    <source>
        <dbReference type="SAM" id="Coils"/>
    </source>
</evidence>
<evidence type="ECO:0000256" key="6">
    <source>
        <dbReference type="ARBA" id="ARBA00022833"/>
    </source>
</evidence>
<feature type="coiled-coil region" evidence="12">
    <location>
        <begin position="7"/>
        <end position="34"/>
    </location>
</feature>
<dbReference type="InterPro" id="IPR034137">
    <property type="entry name" value="TOPRIM_RecR"/>
</dbReference>
<keyword evidence="8 10" id="KW-0233">DNA recombination</keyword>
<dbReference type="SUPFAM" id="SSF111304">
    <property type="entry name" value="Recombination protein RecR"/>
    <property type="match status" value="1"/>
</dbReference>
<dbReference type="InterPro" id="IPR015967">
    <property type="entry name" value="Rcmb_RecR_Znf"/>
</dbReference>
<dbReference type="AlphaFoldDB" id="A0AAV3KAK3"/>
<evidence type="ECO:0000259" key="13">
    <source>
        <dbReference type="PROSITE" id="PS50880"/>
    </source>
</evidence>
<gene>
    <name evidence="10" type="primary">recR</name>
    <name evidence="14" type="ORF">A544_1114</name>
</gene>
<comment type="subcellular location">
    <subcellularLocation>
        <location evidence="11">Cytoplasm</location>
        <location evidence="11">Nucleoid</location>
    </subcellularLocation>
</comment>
<evidence type="ECO:0000256" key="3">
    <source>
        <dbReference type="ARBA" id="ARBA00022723"/>
    </source>
</evidence>
<keyword evidence="5 10" id="KW-0863">Zinc-finger</keyword>
<dbReference type="Gene3D" id="6.10.250.240">
    <property type="match status" value="1"/>
</dbReference>
<dbReference type="InterPro" id="IPR004401">
    <property type="entry name" value="YbaB/EbfC"/>
</dbReference>
<feature type="domain" description="Toprim" evidence="13">
    <location>
        <begin position="191"/>
        <end position="286"/>
    </location>
</feature>
<evidence type="ECO:0000256" key="7">
    <source>
        <dbReference type="ARBA" id="ARBA00023125"/>
    </source>
</evidence>
<feature type="zinc finger region" description="C4-type" evidence="10">
    <location>
        <begin position="167"/>
        <end position="182"/>
    </location>
</feature>
<dbReference type="GO" id="GO:0008270">
    <property type="term" value="F:zinc ion binding"/>
    <property type="evidence" value="ECO:0007669"/>
    <property type="project" value="UniProtKB-KW"/>
</dbReference>
<dbReference type="GO" id="GO:0006281">
    <property type="term" value="P:DNA repair"/>
    <property type="evidence" value="ECO:0007669"/>
    <property type="project" value="UniProtKB-UniRule"/>
</dbReference>
<dbReference type="NCBIfam" id="TIGR00615">
    <property type="entry name" value="recR"/>
    <property type="match status" value="1"/>
</dbReference>
<dbReference type="GO" id="GO:0003677">
    <property type="term" value="F:DNA binding"/>
    <property type="evidence" value="ECO:0007669"/>
    <property type="project" value="UniProtKB-UniRule"/>
</dbReference>
<evidence type="ECO:0000256" key="1">
    <source>
        <dbReference type="ARBA" id="ARBA00011738"/>
    </source>
</evidence>
<name>A0AAV3KAK3_9GAMM</name>
<comment type="function">
    <text evidence="10">May play a role in DNA repair. It seems to be involved in an RecBC-independent recombinational process of DNA repair. It may act with RecF and RecO.</text>
</comment>
<dbReference type="NCBIfam" id="TIGR00103">
    <property type="entry name" value="DNA_YbaB_EbfC"/>
    <property type="match status" value="1"/>
</dbReference>
<reference evidence="15" key="1">
    <citation type="journal article" date="2013" name="Diversity">
        <title>Genome Sequence of Dickeya solani, a New soft Rot Pathogen of Potato, Suggests its Emergence May Be Related to a Novel Combination of Non-Ribosomal Peptide/Polyketide Synthetase Clusters.</title>
        <authorList>
            <person name="Garlant L."/>
            <person name="Koskinen P."/>
            <person name="Rouhiainen L."/>
            <person name="Laine P."/>
            <person name="Paulin L."/>
            <person name="Auvinen P."/>
            <person name="Holm L."/>
            <person name="Pirhonen M."/>
        </authorList>
    </citation>
    <scope>NUCLEOTIDE SEQUENCE [LARGE SCALE GENOMIC DNA]</scope>
    <source>
        <strain evidence="15">D s0432-1</strain>
    </source>
</reference>
<dbReference type="PROSITE" id="PS01300">
    <property type="entry name" value="RECR"/>
    <property type="match status" value="1"/>
</dbReference>
<dbReference type="Gene3D" id="1.10.8.420">
    <property type="entry name" value="RecR Domain 1"/>
    <property type="match status" value="1"/>
</dbReference>
<evidence type="ECO:0000313" key="14">
    <source>
        <dbReference type="EMBL" id="ERO57947.1"/>
    </source>
</evidence>
<dbReference type="Gene3D" id="3.30.1310.10">
    <property type="entry name" value="Nucleoid-associated protein YbaB-like domain"/>
    <property type="match status" value="1"/>
</dbReference>
<dbReference type="CDD" id="cd01025">
    <property type="entry name" value="TOPRIM_recR"/>
    <property type="match status" value="1"/>
</dbReference>
<evidence type="ECO:0000256" key="2">
    <source>
        <dbReference type="ARBA" id="ARBA00022490"/>
    </source>
</evidence>
<dbReference type="FunFam" id="3.30.1310.10:FF:000001">
    <property type="entry name" value="Nucleoid-associated protein YbaB"/>
    <property type="match status" value="1"/>
</dbReference>
<dbReference type="Pfam" id="PF02575">
    <property type="entry name" value="YbaB_DNA_bd"/>
    <property type="match status" value="1"/>
</dbReference>
<evidence type="ECO:0000256" key="10">
    <source>
        <dbReference type="HAMAP-Rule" id="MF_00017"/>
    </source>
</evidence>
<dbReference type="InterPro" id="IPR000093">
    <property type="entry name" value="DNA_Rcmb_RecR"/>
</dbReference>
<comment type="similarity">
    <text evidence="11">Belongs to the YbaB/EbfC family.</text>
</comment>
<dbReference type="GO" id="GO:0005737">
    <property type="term" value="C:cytoplasm"/>
    <property type="evidence" value="ECO:0007669"/>
    <property type="project" value="UniProtKB-UniRule"/>
</dbReference>
<dbReference type="PANTHER" id="PTHR30446">
    <property type="entry name" value="RECOMBINATION PROTEIN RECR"/>
    <property type="match status" value="1"/>
</dbReference>
<dbReference type="InterPro" id="IPR036894">
    <property type="entry name" value="YbaB-like_sf"/>
</dbReference>
<evidence type="ECO:0000256" key="8">
    <source>
        <dbReference type="ARBA" id="ARBA00023172"/>
    </source>
</evidence>
<dbReference type="FunFam" id="1.10.8.420:FF:000001">
    <property type="entry name" value="Recombination protein RecR"/>
    <property type="match status" value="1"/>
</dbReference>
<keyword evidence="6 10" id="KW-0862">Zinc</keyword>
<evidence type="ECO:0000256" key="4">
    <source>
        <dbReference type="ARBA" id="ARBA00022763"/>
    </source>
</evidence>
<keyword evidence="12" id="KW-0175">Coiled coil</keyword>
<dbReference type="Pfam" id="PF21176">
    <property type="entry name" value="RecR_HhH"/>
    <property type="match status" value="1"/>
</dbReference>
<dbReference type="InterPro" id="IPR006171">
    <property type="entry name" value="TOPRIM_dom"/>
</dbReference>
<comment type="subunit">
    <text evidence="1 11">Homodimer.</text>
</comment>
<dbReference type="PANTHER" id="PTHR30446:SF0">
    <property type="entry name" value="RECOMBINATION PROTEIN RECR"/>
    <property type="match status" value="1"/>
</dbReference>
<evidence type="ECO:0000256" key="9">
    <source>
        <dbReference type="ARBA" id="ARBA00023204"/>
    </source>
</evidence>
<dbReference type="SUPFAM" id="SSF82607">
    <property type="entry name" value="YbaB-like"/>
    <property type="match status" value="1"/>
</dbReference>
<keyword evidence="2 11" id="KW-0963">Cytoplasm</keyword>
<protein>
    <recommendedName>
        <fullName evidence="10 11">Multifunctional fusion protein</fullName>
    </recommendedName>
    <domain>
        <recommendedName>
            <fullName evidence="10">Recombination protein RecR</fullName>
        </recommendedName>
    </domain>
    <domain>
        <recommendedName>
            <fullName evidence="11">Nucleoid-associated protein A544_1114</fullName>
        </recommendedName>
    </domain>
</protein>
<dbReference type="Pfam" id="PF02132">
    <property type="entry name" value="RecR_ZnF"/>
    <property type="match status" value="1"/>
</dbReference>
<evidence type="ECO:0000256" key="5">
    <source>
        <dbReference type="ARBA" id="ARBA00022771"/>
    </source>
</evidence>
<dbReference type="InterPro" id="IPR023627">
    <property type="entry name" value="Rcmb_RecR"/>
</dbReference>
<dbReference type="PROSITE" id="PS50880">
    <property type="entry name" value="TOPRIM"/>
    <property type="match status" value="1"/>
</dbReference>
<dbReference type="GO" id="GO:0006310">
    <property type="term" value="P:DNA recombination"/>
    <property type="evidence" value="ECO:0007669"/>
    <property type="project" value="UniProtKB-UniRule"/>
</dbReference>
<dbReference type="Proteomes" id="UP000017142">
    <property type="component" value="Unassembled WGS sequence"/>
</dbReference>
<dbReference type="Pfam" id="PF21175">
    <property type="entry name" value="RecR_C"/>
    <property type="match status" value="1"/>
</dbReference>
<dbReference type="EMBL" id="AMWE01000002">
    <property type="protein sequence ID" value="ERO57947.1"/>
    <property type="molecule type" value="Genomic_DNA"/>
</dbReference>
<dbReference type="HAMAP" id="MF_00017">
    <property type="entry name" value="RecR"/>
    <property type="match status" value="1"/>
</dbReference>
<comment type="similarity">
    <text evidence="10">Belongs to the RecR family.</text>
</comment>
<organism evidence="14 15">
    <name type="scientific">Dickeya solani D s0432-1</name>
    <dbReference type="NCBI Taxonomy" id="1231725"/>
    <lineage>
        <taxon>Bacteria</taxon>
        <taxon>Pseudomonadati</taxon>
        <taxon>Pseudomonadota</taxon>
        <taxon>Gammaproteobacteria</taxon>
        <taxon>Enterobacterales</taxon>
        <taxon>Pectobacteriaceae</taxon>
        <taxon>Dickeya</taxon>
    </lineage>
</organism>
<proteinExistence type="inferred from homology"/>
<accession>A0AAV3KAK3</accession>
<comment type="function">
    <text evidence="11">Binds to DNA and alters its conformation. May be involved in regulation of gene expression, nucleoid organization and DNA protection.</text>
</comment>
<keyword evidence="9 10" id="KW-0234">DNA repair</keyword>